<dbReference type="Gene3D" id="3.20.20.70">
    <property type="entry name" value="Aldolase class I"/>
    <property type="match status" value="1"/>
</dbReference>
<evidence type="ECO:0000256" key="9">
    <source>
        <dbReference type="ARBA" id="ARBA00047651"/>
    </source>
</evidence>
<dbReference type="Pfam" id="PF00490">
    <property type="entry name" value="ALAD"/>
    <property type="match status" value="1"/>
</dbReference>
<comment type="catalytic activity">
    <reaction evidence="9">
        <text>2 5-aminolevulinate = porphobilinogen + 2 H2O + H(+)</text>
        <dbReference type="Rhea" id="RHEA:24064"/>
        <dbReference type="ChEBI" id="CHEBI:15377"/>
        <dbReference type="ChEBI" id="CHEBI:15378"/>
        <dbReference type="ChEBI" id="CHEBI:58126"/>
        <dbReference type="ChEBI" id="CHEBI:356416"/>
        <dbReference type="EC" id="4.2.1.24"/>
    </reaction>
</comment>
<dbReference type="InterPro" id="IPR030656">
    <property type="entry name" value="ALAD_AS"/>
</dbReference>
<evidence type="ECO:0000256" key="2">
    <source>
        <dbReference type="ARBA" id="ARBA00008055"/>
    </source>
</evidence>
<keyword evidence="7" id="KW-0627">Porphyrin biosynthesis</keyword>
<dbReference type="SUPFAM" id="SSF51569">
    <property type="entry name" value="Aldolase"/>
    <property type="match status" value="1"/>
</dbReference>
<dbReference type="PROSITE" id="PS00169">
    <property type="entry name" value="D_ALA_DEHYDRATASE"/>
    <property type="match status" value="1"/>
</dbReference>
<evidence type="ECO:0000256" key="5">
    <source>
        <dbReference type="ARBA" id="ARBA00023133"/>
    </source>
</evidence>
<feature type="non-terminal residue" evidence="10">
    <location>
        <position position="316"/>
    </location>
</feature>
<dbReference type="PANTHER" id="PTHR11458:SF0">
    <property type="entry name" value="DELTA-AMINOLEVULINIC ACID DEHYDRATASE"/>
    <property type="match status" value="1"/>
</dbReference>
<organism evidence="10">
    <name type="scientific">marine metagenome</name>
    <dbReference type="NCBI Taxonomy" id="408172"/>
    <lineage>
        <taxon>unclassified sequences</taxon>
        <taxon>metagenomes</taxon>
        <taxon>ecological metagenomes</taxon>
    </lineage>
</organism>
<dbReference type="PIRSF" id="PIRSF001415">
    <property type="entry name" value="Porphbilin_synth"/>
    <property type="match status" value="1"/>
</dbReference>
<dbReference type="InterPro" id="IPR013785">
    <property type="entry name" value="Aldolase_TIM"/>
</dbReference>
<evidence type="ECO:0000313" key="10">
    <source>
        <dbReference type="EMBL" id="SVA66402.1"/>
    </source>
</evidence>
<sequence>MDLVYRPRRLRRTAPIRGMVRETELSPRQLIYPIFVTEGKSVRDPIDSMPGQFRLSADELVRECEELYSLGVGAVNLFGFSAVKDELATKSYDPEGLVQNAIRAIKAAVPEMCVQTDVALDPYTTHGHDGLVIDGEIVNDESVEVLCKMALSHAEAGADWIAPSDMMDGRVGAIRKALDVQGFSHVGILAYSAKYASCFYGPFRGALQSAPSGHKKTYQMDPANAREAMKEIALDLEEGADVVMIKPALAYLDVITRVREAFDAPIAAYNVSGEYAMVVSAAEKGLLDRDLAMMEMLLSIKRAGADMILTYFAKDA</sequence>
<dbReference type="EC" id="4.2.1.24" evidence="3"/>
<dbReference type="SMART" id="SM01004">
    <property type="entry name" value="ALAD"/>
    <property type="match status" value="1"/>
</dbReference>
<evidence type="ECO:0000256" key="4">
    <source>
        <dbReference type="ARBA" id="ARBA00020771"/>
    </source>
</evidence>
<dbReference type="UniPathway" id="UPA00251">
    <property type="reaction ID" value="UER00318"/>
</dbReference>
<dbReference type="InterPro" id="IPR001731">
    <property type="entry name" value="ALAD"/>
</dbReference>
<dbReference type="CDD" id="cd04823">
    <property type="entry name" value="ALAD_PBGS_aspartate_rich"/>
    <property type="match status" value="1"/>
</dbReference>
<evidence type="ECO:0000256" key="1">
    <source>
        <dbReference type="ARBA" id="ARBA00004694"/>
    </source>
</evidence>
<dbReference type="FunFam" id="3.20.20.70:FF:000019">
    <property type="entry name" value="Delta-aminolevulinic acid dehydratase"/>
    <property type="match status" value="1"/>
</dbReference>
<dbReference type="AlphaFoldDB" id="A0A381XPJ8"/>
<accession>A0A381XPJ8</accession>
<dbReference type="GO" id="GO:0004655">
    <property type="term" value="F:porphobilinogen synthase activity"/>
    <property type="evidence" value="ECO:0007669"/>
    <property type="project" value="UniProtKB-EC"/>
</dbReference>
<dbReference type="PANTHER" id="PTHR11458">
    <property type="entry name" value="DELTA-AMINOLEVULINIC ACID DEHYDRATASE"/>
    <property type="match status" value="1"/>
</dbReference>
<keyword evidence="5" id="KW-0350">Heme biosynthesis</keyword>
<evidence type="ECO:0000256" key="7">
    <source>
        <dbReference type="ARBA" id="ARBA00023244"/>
    </source>
</evidence>
<dbReference type="EMBL" id="UINC01015839">
    <property type="protein sequence ID" value="SVA66402.1"/>
    <property type="molecule type" value="Genomic_DNA"/>
</dbReference>
<dbReference type="GO" id="GO:0005829">
    <property type="term" value="C:cytosol"/>
    <property type="evidence" value="ECO:0007669"/>
    <property type="project" value="TreeGrafter"/>
</dbReference>
<dbReference type="GO" id="GO:0008270">
    <property type="term" value="F:zinc ion binding"/>
    <property type="evidence" value="ECO:0007669"/>
    <property type="project" value="TreeGrafter"/>
</dbReference>
<name>A0A381XPJ8_9ZZZZ</name>
<protein>
    <recommendedName>
        <fullName evidence="4">Delta-aminolevulinic acid dehydratase</fullName>
        <ecNumber evidence="3">4.2.1.24</ecNumber>
    </recommendedName>
    <alternativeName>
        <fullName evidence="8">Porphobilinogen synthase</fullName>
    </alternativeName>
</protein>
<reference evidence="10" key="1">
    <citation type="submission" date="2018-05" db="EMBL/GenBank/DDBJ databases">
        <authorList>
            <person name="Lanie J.A."/>
            <person name="Ng W.-L."/>
            <person name="Kazmierczak K.M."/>
            <person name="Andrzejewski T.M."/>
            <person name="Davidsen T.M."/>
            <person name="Wayne K.J."/>
            <person name="Tettelin H."/>
            <person name="Glass J.I."/>
            <person name="Rusch D."/>
            <person name="Podicherti R."/>
            <person name="Tsui H.-C.T."/>
            <person name="Winkler M.E."/>
        </authorList>
    </citation>
    <scope>NUCLEOTIDE SEQUENCE</scope>
</reference>
<gene>
    <name evidence="10" type="ORF">METZ01_LOCUS119256</name>
</gene>
<comment type="similarity">
    <text evidence="2">Belongs to the ALAD family.</text>
</comment>
<evidence type="ECO:0000256" key="8">
    <source>
        <dbReference type="ARBA" id="ARBA00032837"/>
    </source>
</evidence>
<proteinExistence type="inferred from homology"/>
<dbReference type="GO" id="GO:0006782">
    <property type="term" value="P:protoporphyrinogen IX biosynthetic process"/>
    <property type="evidence" value="ECO:0007669"/>
    <property type="project" value="UniProtKB-UniPathway"/>
</dbReference>
<comment type="pathway">
    <text evidence="1">Porphyrin-containing compound metabolism; protoporphyrin-IX biosynthesis; coproporphyrinogen-III from 5-aminolevulinate: step 1/4.</text>
</comment>
<keyword evidence="6" id="KW-0456">Lyase</keyword>
<evidence type="ECO:0000256" key="6">
    <source>
        <dbReference type="ARBA" id="ARBA00023239"/>
    </source>
</evidence>
<dbReference type="PRINTS" id="PR00144">
    <property type="entry name" value="DALDHYDRTASE"/>
</dbReference>
<evidence type="ECO:0000256" key="3">
    <source>
        <dbReference type="ARBA" id="ARBA00012053"/>
    </source>
</evidence>
<dbReference type="NCBIfam" id="NF006762">
    <property type="entry name" value="PRK09283.1"/>
    <property type="match status" value="1"/>
</dbReference>